<organism evidence="2 3">
    <name type="scientific">Sporisorium reilianum f. sp. reilianum</name>
    <dbReference type="NCBI Taxonomy" id="72559"/>
    <lineage>
        <taxon>Eukaryota</taxon>
        <taxon>Fungi</taxon>
        <taxon>Dikarya</taxon>
        <taxon>Basidiomycota</taxon>
        <taxon>Ustilaginomycotina</taxon>
        <taxon>Ustilaginomycetes</taxon>
        <taxon>Ustilaginales</taxon>
        <taxon>Ustilaginaceae</taxon>
        <taxon>Sporisorium</taxon>
    </lineage>
</organism>
<evidence type="ECO:0000256" key="1">
    <source>
        <dbReference type="SAM" id="MobiDB-lite"/>
    </source>
</evidence>
<sequence length="287" mass="32359">MDSTPSFNVAEVKEETDHDVTSTDRRVFAAPIPSRGVASRSADDPGTNATSTPSLSETISSGDVPQDFHLDFWWEDTGVPESTCIPASYFTDRSVWWSEEIGQMVFQCQHVDETGRISDKAKRLILVDIAKRYVELEAMMHPEVSFEKDLVTILALSHRLLKVFWLQPPRINGVSLSVYSRGMPWRGASLYIAEGLPSMPPSMLYSKLEHSDAFRSFEPYIVLARLYKIDDYDDGPMFSGEIMVVGRERCYGGDDHPTCLGKELIKQETTADNIDRFPPLIRRLSVV</sequence>
<protein>
    <submittedName>
        <fullName evidence="2">Uncharacterized protein</fullName>
    </submittedName>
</protein>
<feature type="compositionally biased region" description="Polar residues" evidence="1">
    <location>
        <begin position="47"/>
        <end position="62"/>
    </location>
</feature>
<evidence type="ECO:0000313" key="2">
    <source>
        <dbReference type="EMBL" id="SJX62634.1"/>
    </source>
</evidence>
<feature type="region of interest" description="Disordered" evidence="1">
    <location>
        <begin position="1"/>
        <end position="62"/>
    </location>
</feature>
<accession>A0A2N8UCA5</accession>
<dbReference type="EMBL" id="LT795058">
    <property type="protein sequence ID" value="SJX62634.1"/>
    <property type="molecule type" value="Genomic_DNA"/>
</dbReference>
<reference evidence="2 3" key="1">
    <citation type="submission" date="2017-02" db="EMBL/GenBank/DDBJ databases">
        <authorList>
            <person name="Peterson S.W."/>
        </authorList>
    </citation>
    <scope>NUCLEOTIDE SEQUENCE [LARGE SCALE GENOMIC DNA]</scope>
    <source>
        <strain evidence="2 3">SRS1_H2-8</strain>
    </source>
</reference>
<proteinExistence type="predicted"/>
<evidence type="ECO:0000313" key="3">
    <source>
        <dbReference type="Proteomes" id="UP000239563"/>
    </source>
</evidence>
<dbReference type="Proteomes" id="UP000239563">
    <property type="component" value="Chromosome V"/>
</dbReference>
<dbReference type="AlphaFoldDB" id="A0A2N8UCA5"/>
<gene>
    <name evidence="2" type="ORF">SRS1_13416</name>
</gene>
<feature type="compositionally biased region" description="Basic and acidic residues" evidence="1">
    <location>
        <begin position="11"/>
        <end position="27"/>
    </location>
</feature>
<name>A0A2N8UCA5_9BASI</name>